<dbReference type="PANTHER" id="PTHR43701:SF2">
    <property type="entry name" value="MEMBRANE TRANSPORTER PROTEIN YJNA-RELATED"/>
    <property type="match status" value="1"/>
</dbReference>
<keyword evidence="3 6" id="KW-0812">Transmembrane</keyword>
<comment type="similarity">
    <text evidence="2 6">Belongs to the 4-toluene sulfonate uptake permease (TSUP) (TC 2.A.102) family.</text>
</comment>
<gene>
    <name evidence="7" type="ORF">J2S01_001111</name>
</gene>
<comment type="subcellular location">
    <subcellularLocation>
        <location evidence="6">Cell membrane</location>
        <topology evidence="6">Multi-pass membrane protein</topology>
    </subcellularLocation>
    <subcellularLocation>
        <location evidence="1">Membrane</location>
        <topology evidence="1">Multi-pass membrane protein</topology>
    </subcellularLocation>
</comment>
<comment type="caution">
    <text evidence="7">The sequence shown here is derived from an EMBL/GenBank/DDBJ whole genome shotgun (WGS) entry which is preliminary data.</text>
</comment>
<evidence type="ECO:0000256" key="5">
    <source>
        <dbReference type="ARBA" id="ARBA00023136"/>
    </source>
</evidence>
<dbReference type="Pfam" id="PF01925">
    <property type="entry name" value="TauE"/>
    <property type="match status" value="1"/>
</dbReference>
<sequence length="90" mass="9733">MIYILKFPIHTAVATSTCILAISALSGMLSHALLGHILWGPAIFTGVGAVLGAQFGVKFSLILKAASLTKYTAYVILIMGLKFIYYYISY</sequence>
<keyword evidence="5 6" id="KW-0472">Membrane</keyword>
<dbReference type="EMBL" id="JAUSUE010000006">
    <property type="protein sequence ID" value="MDQ0203395.1"/>
    <property type="molecule type" value="Genomic_DNA"/>
</dbReference>
<dbReference type="PANTHER" id="PTHR43701">
    <property type="entry name" value="MEMBRANE TRANSPORTER PROTEIN MJ0441-RELATED"/>
    <property type="match status" value="1"/>
</dbReference>
<evidence type="ECO:0000256" key="4">
    <source>
        <dbReference type="ARBA" id="ARBA00022989"/>
    </source>
</evidence>
<evidence type="ECO:0000256" key="3">
    <source>
        <dbReference type="ARBA" id="ARBA00022692"/>
    </source>
</evidence>
<keyword evidence="6" id="KW-1003">Cell membrane</keyword>
<feature type="transmembrane region" description="Helical" evidence="6">
    <location>
        <begin position="38"/>
        <end position="59"/>
    </location>
</feature>
<reference evidence="7 8" key="1">
    <citation type="submission" date="2023-07" db="EMBL/GenBank/DDBJ databases">
        <title>Genomic Encyclopedia of Type Strains, Phase IV (KMG-IV): sequencing the most valuable type-strain genomes for metagenomic binning, comparative biology and taxonomic classification.</title>
        <authorList>
            <person name="Goeker M."/>
        </authorList>
    </citation>
    <scope>NUCLEOTIDE SEQUENCE [LARGE SCALE GENOMIC DNA]</scope>
    <source>
        <strain evidence="7 8">DSM 16980</strain>
    </source>
</reference>
<feature type="transmembrane region" description="Helical" evidence="6">
    <location>
        <begin position="71"/>
        <end position="88"/>
    </location>
</feature>
<feature type="transmembrane region" description="Helical" evidence="6">
    <location>
        <begin position="12"/>
        <end position="32"/>
    </location>
</feature>
<keyword evidence="8" id="KW-1185">Reference proteome</keyword>
<dbReference type="Proteomes" id="UP001239167">
    <property type="component" value="Unassembled WGS sequence"/>
</dbReference>
<keyword evidence="4 6" id="KW-1133">Transmembrane helix</keyword>
<evidence type="ECO:0000313" key="7">
    <source>
        <dbReference type="EMBL" id="MDQ0203395.1"/>
    </source>
</evidence>
<evidence type="ECO:0000256" key="6">
    <source>
        <dbReference type="RuleBase" id="RU363041"/>
    </source>
</evidence>
<evidence type="ECO:0000313" key="8">
    <source>
        <dbReference type="Proteomes" id="UP001239167"/>
    </source>
</evidence>
<protein>
    <recommendedName>
        <fullName evidence="6">Probable membrane transporter protein</fullName>
    </recommendedName>
</protein>
<dbReference type="InterPro" id="IPR002781">
    <property type="entry name" value="TM_pro_TauE-like"/>
</dbReference>
<evidence type="ECO:0000256" key="2">
    <source>
        <dbReference type="ARBA" id="ARBA00009142"/>
    </source>
</evidence>
<accession>A0ABT9Y6E1</accession>
<proteinExistence type="inferred from homology"/>
<name>A0ABT9Y6E1_9FIRM</name>
<dbReference type="InterPro" id="IPR051598">
    <property type="entry name" value="TSUP/Inactive_protease-like"/>
</dbReference>
<organism evidence="7 8">
    <name type="scientific">Pectinatus haikarae</name>
    <dbReference type="NCBI Taxonomy" id="349096"/>
    <lineage>
        <taxon>Bacteria</taxon>
        <taxon>Bacillati</taxon>
        <taxon>Bacillota</taxon>
        <taxon>Negativicutes</taxon>
        <taxon>Selenomonadales</taxon>
        <taxon>Selenomonadaceae</taxon>
        <taxon>Pectinatus</taxon>
    </lineage>
</organism>
<evidence type="ECO:0000256" key="1">
    <source>
        <dbReference type="ARBA" id="ARBA00004141"/>
    </source>
</evidence>